<evidence type="ECO:0000313" key="11">
    <source>
        <dbReference type="EMBL" id="QJR38077.1"/>
    </source>
</evidence>
<comment type="cofactor">
    <cofactor evidence="1">
        <name>Mg(2+)</name>
        <dbReference type="ChEBI" id="CHEBI:18420"/>
    </cofactor>
</comment>
<dbReference type="PANTHER" id="PTHR11236">
    <property type="entry name" value="AMINOBENZOATE/ANTHRANILATE SYNTHASE"/>
    <property type="match status" value="1"/>
</dbReference>
<feature type="domain" description="Chorismate-utilising enzyme C-terminal" evidence="9">
    <location>
        <begin position="221"/>
        <end position="475"/>
    </location>
</feature>
<dbReference type="KEGG" id="ggr:HKW67_02395"/>
<proteinExistence type="predicted"/>
<dbReference type="Pfam" id="PF04715">
    <property type="entry name" value="Anth_synt_I_N"/>
    <property type="match status" value="1"/>
</dbReference>
<keyword evidence="12" id="KW-1185">Reference proteome</keyword>
<evidence type="ECO:0000256" key="5">
    <source>
        <dbReference type="ARBA" id="ARBA00022842"/>
    </source>
</evidence>
<organism evidence="11 12">
    <name type="scientific">Gemmatimonas groenlandica</name>
    <dbReference type="NCBI Taxonomy" id="2732249"/>
    <lineage>
        <taxon>Bacteria</taxon>
        <taxon>Pseudomonadati</taxon>
        <taxon>Gemmatimonadota</taxon>
        <taxon>Gemmatimonadia</taxon>
        <taxon>Gemmatimonadales</taxon>
        <taxon>Gemmatimonadaceae</taxon>
        <taxon>Gemmatimonas</taxon>
    </lineage>
</organism>
<evidence type="ECO:0000256" key="8">
    <source>
        <dbReference type="ARBA" id="ARBA00047683"/>
    </source>
</evidence>
<keyword evidence="4" id="KW-0479">Metal-binding</keyword>
<evidence type="ECO:0000256" key="1">
    <source>
        <dbReference type="ARBA" id="ARBA00001946"/>
    </source>
</evidence>
<dbReference type="Gene3D" id="3.60.120.10">
    <property type="entry name" value="Anthranilate synthase"/>
    <property type="match status" value="1"/>
</dbReference>
<dbReference type="PANTHER" id="PTHR11236:SF48">
    <property type="entry name" value="ISOCHORISMATE SYNTHASE MENF"/>
    <property type="match status" value="1"/>
</dbReference>
<accession>A0A6M4IWZ4</accession>
<dbReference type="InterPro" id="IPR006805">
    <property type="entry name" value="Anth_synth_I_N"/>
</dbReference>
<dbReference type="AlphaFoldDB" id="A0A6M4IWZ4"/>
<gene>
    <name evidence="11" type="ORF">HKW67_02395</name>
</gene>
<reference evidence="11 12" key="1">
    <citation type="submission" date="2020-05" db="EMBL/GenBank/DDBJ databases">
        <title>Complete genome sequence of Gemmatimonas greenlandica TET16.</title>
        <authorList>
            <person name="Zeng Y."/>
        </authorList>
    </citation>
    <scope>NUCLEOTIDE SEQUENCE [LARGE SCALE GENOMIC DNA]</scope>
    <source>
        <strain evidence="11 12">TET16</strain>
    </source>
</reference>
<keyword evidence="5" id="KW-0460">Magnesium</keyword>
<evidence type="ECO:0000256" key="3">
    <source>
        <dbReference type="ARBA" id="ARBA00020653"/>
    </source>
</evidence>
<dbReference type="GO" id="GO:0046872">
    <property type="term" value="F:metal ion binding"/>
    <property type="evidence" value="ECO:0007669"/>
    <property type="project" value="UniProtKB-KW"/>
</dbReference>
<evidence type="ECO:0000259" key="9">
    <source>
        <dbReference type="Pfam" id="PF00425"/>
    </source>
</evidence>
<comment type="subunit">
    <text evidence="2">Heterotetramer consisting of two non-identical subunits: a beta subunit (TrpG) and a large alpha subunit (TrpE).</text>
</comment>
<evidence type="ECO:0000256" key="4">
    <source>
        <dbReference type="ARBA" id="ARBA00022723"/>
    </source>
</evidence>
<evidence type="ECO:0000259" key="10">
    <source>
        <dbReference type="Pfam" id="PF04715"/>
    </source>
</evidence>
<feature type="domain" description="Anthranilate synthase component I N-terminal" evidence="10">
    <location>
        <begin position="19"/>
        <end position="158"/>
    </location>
</feature>
<dbReference type="SUPFAM" id="SSF56322">
    <property type="entry name" value="ADC synthase"/>
    <property type="match status" value="1"/>
</dbReference>
<dbReference type="GO" id="GO:0004049">
    <property type="term" value="F:anthranilate synthase activity"/>
    <property type="evidence" value="ECO:0007669"/>
    <property type="project" value="UniProtKB-EC"/>
</dbReference>
<dbReference type="InterPro" id="IPR019999">
    <property type="entry name" value="Anth_synth_I-like"/>
</dbReference>
<keyword evidence="6" id="KW-0456">Lyase</keyword>
<name>A0A6M4IWZ4_9BACT</name>
<sequence length="495" mass="53465">MQCRATGGLVPVWSDCLLDLCTPVSAFAKLRRGPFAFLLESAPAGGESWARYTYLGTEPRGAWRLRDGVVEDWNDAQGWHGARTPTDPIADLRDIVRDMRPVPAPELGALWSGAIGFFAYDVVRHIEKLPNSPPRALNYPDACFVFTKALVVIDNWRGQARVIVSVPVPAVVSDAALDALHADAVHTLADTIARLQGPDVLPPLTLNESAPAAVAQSNYAREDFIRDVGRIKEYILSGDVFQALLARRMSVPLDFDTTTLYRALRALNPSPYMYHLMLDGMELVGSSPELLVRVADGTLTVRPIAGTRPRGKTAEEDAALAAELLADEKERAEHVMLVDLGRNDVGRLARYGTVRVTDLMTVERYSHVFHIVSQVEGELADGSSALDAFRAVFPAGTMTGAPKVRAMEIIDELEPERRGAYAGAIGFIGAGDTRMDLAITIRTCVIADGVASVQAGAGIVHDSVPESEWAETENKARALLTAIGRARAASSDTAS</sequence>
<dbReference type="EMBL" id="CP053085">
    <property type="protein sequence ID" value="QJR38077.1"/>
    <property type="molecule type" value="Genomic_DNA"/>
</dbReference>
<dbReference type="InterPro" id="IPR005801">
    <property type="entry name" value="ADC_synthase"/>
</dbReference>
<dbReference type="Pfam" id="PF00425">
    <property type="entry name" value="Chorismate_bind"/>
    <property type="match status" value="1"/>
</dbReference>
<evidence type="ECO:0000256" key="2">
    <source>
        <dbReference type="ARBA" id="ARBA00011575"/>
    </source>
</evidence>
<dbReference type="PRINTS" id="PR00095">
    <property type="entry name" value="ANTSNTHASEI"/>
</dbReference>
<evidence type="ECO:0000256" key="7">
    <source>
        <dbReference type="ARBA" id="ARBA00025634"/>
    </source>
</evidence>
<dbReference type="GO" id="GO:0000162">
    <property type="term" value="P:L-tryptophan biosynthetic process"/>
    <property type="evidence" value="ECO:0007669"/>
    <property type="project" value="TreeGrafter"/>
</dbReference>
<evidence type="ECO:0000313" key="12">
    <source>
        <dbReference type="Proteomes" id="UP000500938"/>
    </source>
</evidence>
<comment type="catalytic activity">
    <reaction evidence="8">
        <text>chorismate + L-glutamine = anthranilate + pyruvate + L-glutamate + H(+)</text>
        <dbReference type="Rhea" id="RHEA:21732"/>
        <dbReference type="ChEBI" id="CHEBI:15361"/>
        <dbReference type="ChEBI" id="CHEBI:15378"/>
        <dbReference type="ChEBI" id="CHEBI:16567"/>
        <dbReference type="ChEBI" id="CHEBI:29748"/>
        <dbReference type="ChEBI" id="CHEBI:29985"/>
        <dbReference type="ChEBI" id="CHEBI:58359"/>
        <dbReference type="EC" id="4.1.3.27"/>
    </reaction>
</comment>
<comment type="function">
    <text evidence="7">Part of a heterotetrameric complex that catalyzes the two-step biosynthesis of anthranilate, an intermediate in the biosynthesis of L-tryptophan. In the first step, the glutamine-binding beta subunit (TrpG) of anthranilate synthase (AS) provides the glutamine amidotransferase activity which generates ammonia as a substrate that, along with chorismate, is used in the second step, catalyzed by the large alpha subunit of AS (TrpE) to produce anthranilate. In the absence of TrpG, TrpE can synthesize anthranilate directly from chorismate and high concentrations of ammonia.</text>
</comment>
<dbReference type="Proteomes" id="UP000500938">
    <property type="component" value="Chromosome"/>
</dbReference>
<evidence type="ECO:0000256" key="6">
    <source>
        <dbReference type="ARBA" id="ARBA00023239"/>
    </source>
</evidence>
<dbReference type="InterPro" id="IPR015890">
    <property type="entry name" value="Chorismate_C"/>
</dbReference>
<protein>
    <recommendedName>
        <fullName evidence="3">Anthranilate synthase component 1</fullName>
    </recommendedName>
</protein>